<accession>A0AAV4U9K1</accession>
<dbReference type="Proteomes" id="UP001054837">
    <property type="component" value="Unassembled WGS sequence"/>
</dbReference>
<comment type="caution">
    <text evidence="1">The sequence shown here is derived from an EMBL/GenBank/DDBJ whole genome shotgun (WGS) entry which is preliminary data.</text>
</comment>
<name>A0AAV4U9K1_9ARAC</name>
<organism evidence="1 2">
    <name type="scientific">Caerostris darwini</name>
    <dbReference type="NCBI Taxonomy" id="1538125"/>
    <lineage>
        <taxon>Eukaryota</taxon>
        <taxon>Metazoa</taxon>
        <taxon>Ecdysozoa</taxon>
        <taxon>Arthropoda</taxon>
        <taxon>Chelicerata</taxon>
        <taxon>Arachnida</taxon>
        <taxon>Araneae</taxon>
        <taxon>Araneomorphae</taxon>
        <taxon>Entelegynae</taxon>
        <taxon>Araneoidea</taxon>
        <taxon>Araneidae</taxon>
        <taxon>Caerostris</taxon>
    </lineage>
</organism>
<evidence type="ECO:0000313" key="1">
    <source>
        <dbReference type="EMBL" id="GIY54473.1"/>
    </source>
</evidence>
<keyword evidence="2" id="KW-1185">Reference proteome</keyword>
<evidence type="ECO:0000313" key="2">
    <source>
        <dbReference type="Proteomes" id="UP001054837"/>
    </source>
</evidence>
<protein>
    <submittedName>
        <fullName evidence="1">Uncharacterized protein</fullName>
    </submittedName>
</protein>
<reference evidence="1 2" key="1">
    <citation type="submission" date="2021-06" db="EMBL/GenBank/DDBJ databases">
        <title>Caerostris darwini draft genome.</title>
        <authorList>
            <person name="Kono N."/>
            <person name="Arakawa K."/>
        </authorList>
    </citation>
    <scope>NUCLEOTIDE SEQUENCE [LARGE SCALE GENOMIC DNA]</scope>
</reference>
<proteinExistence type="predicted"/>
<gene>
    <name evidence="1" type="ORF">CDAR_232121</name>
</gene>
<dbReference type="EMBL" id="BPLQ01010923">
    <property type="protein sequence ID" value="GIY54473.1"/>
    <property type="molecule type" value="Genomic_DNA"/>
</dbReference>
<sequence>MKESMYKNIREKVVIDLRDCVRIVMGILVRNHWQSNLSLCMGFSDFLLRNWCLIGLVINRRRLIRIFKNIDSHSFPVLEIGFHTITGEESCEKVVVLVIGEEAHSRKLS</sequence>
<dbReference type="AlphaFoldDB" id="A0AAV4U9K1"/>